<proteinExistence type="inferred from homology"/>
<gene>
    <name evidence="12" type="ORF">TRFO_15199</name>
</gene>
<dbReference type="GO" id="GO:0015031">
    <property type="term" value="P:protein transport"/>
    <property type="evidence" value="ECO:0007669"/>
    <property type="project" value="UniProtKB-KW"/>
</dbReference>
<dbReference type="PANTHER" id="PTHR21506:SF0">
    <property type="entry name" value="CONSERVED OLIGOMERIC GOLGI COMPLEX SUBUNIT 6"/>
    <property type="match status" value="1"/>
</dbReference>
<evidence type="ECO:0000313" key="13">
    <source>
        <dbReference type="Proteomes" id="UP000179807"/>
    </source>
</evidence>
<evidence type="ECO:0000256" key="1">
    <source>
        <dbReference type="ARBA" id="ARBA00004395"/>
    </source>
</evidence>
<reference evidence="12" key="1">
    <citation type="submission" date="2016-10" db="EMBL/GenBank/DDBJ databases">
        <authorList>
            <person name="Benchimol M."/>
            <person name="Almeida L.G."/>
            <person name="Vasconcelos A.T."/>
            <person name="Perreira-Neves A."/>
            <person name="Rosa I.A."/>
            <person name="Tasca T."/>
            <person name="Bogo M.R."/>
            <person name="de Souza W."/>
        </authorList>
    </citation>
    <scope>NUCLEOTIDE SEQUENCE [LARGE SCALE GENOMIC DNA]</scope>
    <source>
        <strain evidence="12">K</strain>
    </source>
</reference>
<dbReference type="InterPro" id="IPR010490">
    <property type="entry name" value="COG6"/>
</dbReference>
<protein>
    <recommendedName>
        <fullName evidence="3 9">Conserved oligomeric Golgi complex subunit 6</fullName>
        <shortName evidence="9">COG complex subunit 6</shortName>
    </recommendedName>
    <alternativeName>
        <fullName evidence="8 9">Component of oligomeric Golgi complex 6</fullName>
    </alternativeName>
</protein>
<keyword evidence="7 9" id="KW-0472">Membrane</keyword>
<comment type="subcellular location">
    <subcellularLocation>
        <location evidence="1 9">Golgi apparatus membrane</location>
        <topology evidence="1 9">Peripheral membrane protein</topology>
    </subcellularLocation>
</comment>
<evidence type="ECO:0000259" key="10">
    <source>
        <dbReference type="Pfam" id="PF06419"/>
    </source>
</evidence>
<evidence type="ECO:0000256" key="4">
    <source>
        <dbReference type="ARBA" id="ARBA00022448"/>
    </source>
</evidence>
<keyword evidence="13" id="KW-1185">Reference proteome</keyword>
<evidence type="ECO:0000256" key="7">
    <source>
        <dbReference type="ARBA" id="ARBA00023136"/>
    </source>
</evidence>
<dbReference type="InterPro" id="IPR048369">
    <property type="entry name" value="COG6_C"/>
</dbReference>
<accession>A0A1J4KXJ0</accession>
<sequence length="594" mass="66512">MQTNIQRRLVEIEALANDTRPEVIEALSSIDSANISGNVRNSLEEKELATLNNFIKSFSNLSNAIGTIFKTIDTLDKSCDSMLEKLSIGDKGVDEVLDMTTSLHTQQEKQMHQLNKIHNFIDEFYLPKSDLEILNAGDINDTFFDAFTRLETVQERTTATLRTNQSTCLLDVSASLNKTKESAYQRMYHWLHMNSHLFDSLHPCVGSSYEKCLASIKVKPFHYGFVIDEIAKVRGDVVGRTFLRALTTGDKENKPIEASSGVDPLQFVGDMFAWIHQCTATEAAFLSNLLKEEQTSKNVKNALATVFDALIRPLEPRVQQAIKNLARPADFYQVANICAFFSQTFGDICGMTSSLYRCTETLKLSATEGFKKSISESVEDIRADGKPTQGAITEAIHAVAEITSLHKQSSLSASFDIGTLIDSYANGLKSAIEDCKDSVSFQTNALYELLLVCRDANLMSKTTIGEEVDNLLARIVIDDSNEIFVRCRIHETIAMCDMKTDQPMSTIRGLEPDILRHAINRYESSVLESKKIITPRCDSLSNPDLRQRAHKEVIEQLVTAYKKMYNVVMNPHNGYESPGTMFKHTPELFGELLM</sequence>
<evidence type="ECO:0000256" key="6">
    <source>
        <dbReference type="ARBA" id="ARBA00023034"/>
    </source>
</evidence>
<name>A0A1J4KXJ0_9EUKA</name>
<comment type="similarity">
    <text evidence="2 9">Belongs to the COG6 family.</text>
</comment>
<feature type="domain" description="Conserved Oligomeric Golgi complex subunit 6 C-terminal" evidence="11">
    <location>
        <begin position="169"/>
        <end position="593"/>
    </location>
</feature>
<comment type="function">
    <text evidence="9">Required for normal Golgi function.</text>
</comment>
<comment type="subunit">
    <text evidence="9">Component of the conserved oligomeric Golgi complex.</text>
</comment>
<dbReference type="GO" id="GO:0017119">
    <property type="term" value="C:Golgi transport complex"/>
    <property type="evidence" value="ECO:0007669"/>
    <property type="project" value="UniProtKB-UniRule"/>
</dbReference>
<dbReference type="Pfam" id="PF20653">
    <property type="entry name" value="COG6_C"/>
    <property type="match status" value="1"/>
</dbReference>
<dbReference type="OrthoDB" id="272987at2759"/>
<dbReference type="RefSeq" id="XP_068367556.1">
    <property type="nucleotide sequence ID" value="XM_068498252.1"/>
</dbReference>
<dbReference type="AlphaFoldDB" id="A0A1J4KXJ0"/>
<keyword evidence="5 9" id="KW-0653">Protein transport</keyword>
<evidence type="ECO:0000256" key="2">
    <source>
        <dbReference type="ARBA" id="ARBA00011023"/>
    </source>
</evidence>
<keyword evidence="6 9" id="KW-0333">Golgi apparatus</keyword>
<dbReference type="EMBL" id="MLAK01000374">
    <property type="protein sequence ID" value="OHT14420.1"/>
    <property type="molecule type" value="Genomic_DNA"/>
</dbReference>
<evidence type="ECO:0000256" key="5">
    <source>
        <dbReference type="ARBA" id="ARBA00022927"/>
    </source>
</evidence>
<evidence type="ECO:0000256" key="3">
    <source>
        <dbReference type="ARBA" id="ARBA00020973"/>
    </source>
</evidence>
<dbReference type="SMART" id="SM01087">
    <property type="entry name" value="COG6"/>
    <property type="match status" value="1"/>
</dbReference>
<dbReference type="GO" id="GO:0006891">
    <property type="term" value="P:intra-Golgi vesicle-mediated transport"/>
    <property type="evidence" value="ECO:0007669"/>
    <property type="project" value="UniProtKB-UniRule"/>
</dbReference>
<dbReference type="VEuPathDB" id="TrichDB:TRFO_15199"/>
<evidence type="ECO:0000313" key="12">
    <source>
        <dbReference type="EMBL" id="OHT14420.1"/>
    </source>
</evidence>
<evidence type="ECO:0000256" key="9">
    <source>
        <dbReference type="RuleBase" id="RU365075"/>
    </source>
</evidence>
<evidence type="ECO:0000256" key="8">
    <source>
        <dbReference type="ARBA" id="ARBA00031348"/>
    </source>
</evidence>
<dbReference type="InterPro" id="IPR048368">
    <property type="entry name" value="COG6_N"/>
</dbReference>
<organism evidence="12 13">
    <name type="scientific">Tritrichomonas foetus</name>
    <dbReference type="NCBI Taxonomy" id="1144522"/>
    <lineage>
        <taxon>Eukaryota</taxon>
        <taxon>Metamonada</taxon>
        <taxon>Parabasalia</taxon>
        <taxon>Tritrichomonadida</taxon>
        <taxon>Tritrichomonadidae</taxon>
        <taxon>Tritrichomonas</taxon>
    </lineage>
</organism>
<dbReference type="GO" id="GO:0000139">
    <property type="term" value="C:Golgi membrane"/>
    <property type="evidence" value="ECO:0007669"/>
    <property type="project" value="UniProtKB-SubCell"/>
</dbReference>
<dbReference type="Pfam" id="PF06419">
    <property type="entry name" value="COG6_N"/>
    <property type="match status" value="1"/>
</dbReference>
<evidence type="ECO:0000259" key="11">
    <source>
        <dbReference type="Pfam" id="PF20653"/>
    </source>
</evidence>
<dbReference type="GeneID" id="94832956"/>
<keyword evidence="4 9" id="KW-0813">Transport</keyword>
<dbReference type="PANTHER" id="PTHR21506">
    <property type="entry name" value="COMPONENT OF OLIGOMERIC GOLGI COMPLEX 6"/>
    <property type="match status" value="1"/>
</dbReference>
<feature type="domain" description="Conserved oligomeric complex COG6 N-terminal" evidence="10">
    <location>
        <begin position="32"/>
        <end position="135"/>
    </location>
</feature>
<dbReference type="Proteomes" id="UP000179807">
    <property type="component" value="Unassembled WGS sequence"/>
</dbReference>
<comment type="caution">
    <text evidence="12">The sequence shown here is derived from an EMBL/GenBank/DDBJ whole genome shotgun (WGS) entry which is preliminary data.</text>
</comment>